<reference evidence="3" key="2">
    <citation type="submission" date="2023-04" db="EMBL/GenBank/DDBJ databases">
        <authorList>
            <person name="Bruccoleri R.E."/>
            <person name="Oakeley E.J."/>
            <person name="Faust A.-M."/>
            <person name="Dessus-Babus S."/>
            <person name="Altorfer M."/>
            <person name="Burckhardt D."/>
            <person name="Oertli M."/>
            <person name="Naumann U."/>
            <person name="Petersen F."/>
            <person name="Wong J."/>
        </authorList>
    </citation>
    <scope>NUCLEOTIDE SEQUENCE</scope>
    <source>
        <strain evidence="3">GSM-AAB239-AS_SAM_17_03QT</strain>
        <tissue evidence="3">Leaf</tissue>
    </source>
</reference>
<reference evidence="3" key="1">
    <citation type="journal article" date="2023" name="GigaByte">
        <title>Genome assembly of the bearded iris, Iris pallida Lam.</title>
        <authorList>
            <person name="Bruccoleri R.E."/>
            <person name="Oakeley E.J."/>
            <person name="Faust A.M.E."/>
            <person name="Altorfer M."/>
            <person name="Dessus-Babus S."/>
            <person name="Burckhardt D."/>
            <person name="Oertli M."/>
            <person name="Naumann U."/>
            <person name="Petersen F."/>
            <person name="Wong J."/>
        </authorList>
    </citation>
    <scope>NUCLEOTIDE SEQUENCE</scope>
    <source>
        <strain evidence="3">GSM-AAB239-AS_SAM_17_03QT</strain>
    </source>
</reference>
<dbReference type="AlphaFoldDB" id="A0AAX6EYB1"/>
<keyword evidence="3" id="KW-0675">Receptor</keyword>
<gene>
    <name evidence="3" type="ORF">M6B38_164165</name>
</gene>
<comment type="caution">
    <text evidence="3">The sequence shown here is derived from an EMBL/GenBank/DDBJ whole genome shotgun (WGS) entry which is preliminary data.</text>
</comment>
<keyword evidence="3" id="KW-0418">Kinase</keyword>
<proteinExistence type="predicted"/>
<keyword evidence="4" id="KW-1185">Reference proteome</keyword>
<sequence>MRWRPNSAVPRMTRRSSVEERPGTEGGRPARGDAARPSVRRRDPGMEAAPHLGGIAPEGSAGRLRSDPETPSAAVCSRWRDRHRGKDLGLAGFALFMVWWLGSTRPEFV</sequence>
<dbReference type="GO" id="GO:0016301">
    <property type="term" value="F:kinase activity"/>
    <property type="evidence" value="ECO:0007669"/>
    <property type="project" value="UniProtKB-KW"/>
</dbReference>
<protein>
    <submittedName>
        <fullName evidence="3">Proline-rich receptor-like protein kinase PERK9</fullName>
    </submittedName>
</protein>
<keyword evidence="3" id="KW-0808">Transferase</keyword>
<feature type="compositionally biased region" description="Basic and acidic residues" evidence="1">
    <location>
        <begin position="16"/>
        <end position="45"/>
    </location>
</feature>
<accession>A0AAX6EYB1</accession>
<evidence type="ECO:0000256" key="1">
    <source>
        <dbReference type="SAM" id="MobiDB-lite"/>
    </source>
</evidence>
<feature type="transmembrane region" description="Helical" evidence="2">
    <location>
        <begin position="87"/>
        <end position="103"/>
    </location>
</feature>
<keyword evidence="2" id="KW-0472">Membrane</keyword>
<evidence type="ECO:0000313" key="3">
    <source>
        <dbReference type="EMBL" id="KAJ6809034.1"/>
    </source>
</evidence>
<feature type="region of interest" description="Disordered" evidence="1">
    <location>
        <begin position="1"/>
        <end position="71"/>
    </location>
</feature>
<dbReference type="Proteomes" id="UP001140949">
    <property type="component" value="Unassembled WGS sequence"/>
</dbReference>
<organism evidence="3 4">
    <name type="scientific">Iris pallida</name>
    <name type="common">Sweet iris</name>
    <dbReference type="NCBI Taxonomy" id="29817"/>
    <lineage>
        <taxon>Eukaryota</taxon>
        <taxon>Viridiplantae</taxon>
        <taxon>Streptophyta</taxon>
        <taxon>Embryophyta</taxon>
        <taxon>Tracheophyta</taxon>
        <taxon>Spermatophyta</taxon>
        <taxon>Magnoliopsida</taxon>
        <taxon>Liliopsida</taxon>
        <taxon>Asparagales</taxon>
        <taxon>Iridaceae</taxon>
        <taxon>Iridoideae</taxon>
        <taxon>Irideae</taxon>
        <taxon>Iris</taxon>
    </lineage>
</organism>
<keyword evidence="2" id="KW-0812">Transmembrane</keyword>
<evidence type="ECO:0000256" key="2">
    <source>
        <dbReference type="SAM" id="Phobius"/>
    </source>
</evidence>
<keyword evidence="2" id="KW-1133">Transmembrane helix</keyword>
<dbReference type="EMBL" id="JANAVB010033217">
    <property type="protein sequence ID" value="KAJ6809034.1"/>
    <property type="molecule type" value="Genomic_DNA"/>
</dbReference>
<evidence type="ECO:0000313" key="4">
    <source>
        <dbReference type="Proteomes" id="UP001140949"/>
    </source>
</evidence>
<name>A0AAX6EYB1_IRIPA</name>